<dbReference type="GO" id="GO:0019478">
    <property type="term" value="P:D-amino acid catabolic process"/>
    <property type="evidence" value="ECO:0007669"/>
    <property type="project" value="UniProtKB-UniRule"/>
</dbReference>
<keyword evidence="4 5" id="KW-0694">RNA-binding</keyword>
<dbReference type="Proteomes" id="UP000181860">
    <property type="component" value="Unassembled WGS sequence"/>
</dbReference>
<dbReference type="PANTHER" id="PTHR10472:SF5">
    <property type="entry name" value="D-AMINOACYL-TRNA DEACYLASE 1"/>
    <property type="match status" value="1"/>
</dbReference>
<reference evidence="7" key="3">
    <citation type="submission" date="2023-04" db="EMBL/GenBank/DDBJ databases">
        <authorList>
            <person name="Wang Y."/>
        </authorList>
    </citation>
    <scope>NUCLEOTIDE SEQUENCE</scope>
    <source>
        <strain evidence="7">ZW18</strain>
    </source>
</reference>
<dbReference type="GO" id="GO:0043908">
    <property type="term" value="F:Ser(Gly)-tRNA(Ala) hydrolase activity"/>
    <property type="evidence" value="ECO:0007669"/>
    <property type="project" value="UniProtKB-UniRule"/>
</dbReference>
<evidence type="ECO:0000256" key="4">
    <source>
        <dbReference type="ARBA" id="ARBA00022884"/>
    </source>
</evidence>
<dbReference type="AlphaFoldDB" id="A0AAX3UFI8"/>
<evidence type="ECO:0000313" key="9">
    <source>
        <dbReference type="Proteomes" id="UP001242513"/>
    </source>
</evidence>
<dbReference type="GO" id="GO:0005737">
    <property type="term" value="C:cytoplasm"/>
    <property type="evidence" value="ECO:0007669"/>
    <property type="project" value="UniProtKB-SubCell"/>
</dbReference>
<gene>
    <name evidence="5 7" type="primary">dtd</name>
    <name evidence="7" type="ORF">QEJ78_01890</name>
    <name evidence="6" type="ORF">SAMN02983011_00914</name>
</gene>
<keyword evidence="2 5" id="KW-0963">Cytoplasm</keyword>
<name>A0AAX3UFI8_9LACO</name>
<comment type="catalytic activity">
    <reaction evidence="5">
        <text>glycyl-tRNA(Ala) + H2O = tRNA(Ala) + glycine + H(+)</text>
        <dbReference type="Rhea" id="RHEA:53744"/>
        <dbReference type="Rhea" id="RHEA-COMP:9657"/>
        <dbReference type="Rhea" id="RHEA-COMP:13640"/>
        <dbReference type="ChEBI" id="CHEBI:15377"/>
        <dbReference type="ChEBI" id="CHEBI:15378"/>
        <dbReference type="ChEBI" id="CHEBI:57305"/>
        <dbReference type="ChEBI" id="CHEBI:78442"/>
        <dbReference type="ChEBI" id="CHEBI:78522"/>
    </reaction>
</comment>
<evidence type="ECO:0000313" key="8">
    <source>
        <dbReference type="Proteomes" id="UP000181860"/>
    </source>
</evidence>
<dbReference type="EC" id="3.1.1.96" evidence="5"/>
<protein>
    <recommendedName>
        <fullName evidence="5">D-aminoacyl-tRNA deacylase</fullName>
        <shortName evidence="5">DTD</shortName>
        <ecNumber evidence="5">3.1.1.96</ecNumber>
    </recommendedName>
    <alternativeName>
        <fullName evidence="5">Gly-tRNA(Ala) deacylase</fullName>
        <ecNumber evidence="5">3.1.1.-</ecNumber>
    </alternativeName>
</protein>
<dbReference type="EMBL" id="FMXC01000007">
    <property type="protein sequence ID" value="SDA49675.1"/>
    <property type="molecule type" value="Genomic_DNA"/>
</dbReference>
<feature type="short sequence motif" description="Gly-cisPro motif, important for rejection of L-amino acids" evidence="5">
    <location>
        <begin position="137"/>
        <end position="138"/>
    </location>
</feature>
<dbReference type="Proteomes" id="UP001242513">
    <property type="component" value="Chromosome"/>
</dbReference>
<dbReference type="InterPro" id="IPR003732">
    <property type="entry name" value="Daa-tRNA_deacyls_DTD"/>
</dbReference>
<evidence type="ECO:0000256" key="3">
    <source>
        <dbReference type="ARBA" id="ARBA00022555"/>
    </source>
</evidence>
<dbReference type="NCBIfam" id="TIGR00256">
    <property type="entry name" value="D-aminoacyl-tRNA deacylase"/>
    <property type="match status" value="1"/>
</dbReference>
<dbReference type="FunFam" id="3.50.80.10:FF:000001">
    <property type="entry name" value="D-aminoacyl-tRNA deacylase"/>
    <property type="match status" value="1"/>
</dbReference>
<dbReference type="GO" id="GO:0051500">
    <property type="term" value="F:D-tyrosyl-tRNA(Tyr) deacylase activity"/>
    <property type="evidence" value="ECO:0007669"/>
    <property type="project" value="TreeGrafter"/>
</dbReference>
<keyword evidence="8" id="KW-1185">Reference proteome</keyword>
<organism evidence="7 9">
    <name type="scientific">Lactobacillus kefiranofaciens</name>
    <dbReference type="NCBI Taxonomy" id="267818"/>
    <lineage>
        <taxon>Bacteria</taxon>
        <taxon>Bacillati</taxon>
        <taxon>Bacillota</taxon>
        <taxon>Bacilli</taxon>
        <taxon>Lactobacillales</taxon>
        <taxon>Lactobacillaceae</taxon>
        <taxon>Lactobacillus</taxon>
    </lineage>
</organism>
<evidence type="ECO:0000256" key="1">
    <source>
        <dbReference type="ARBA" id="ARBA00009673"/>
    </source>
</evidence>
<dbReference type="InterPro" id="IPR023509">
    <property type="entry name" value="DTD-like_sf"/>
</dbReference>
<dbReference type="GeneID" id="72687057"/>
<reference evidence="7" key="2">
    <citation type="journal article" date="2022" name="Food Funct.">
        <title>Lactobacillus kefiranofaciens ZW18 from Kefir enhances the anti-tumor effect of anti-programmed cell death 1 (PD-1) immunotherapy by modulating the gut microbiota.</title>
        <authorList>
            <person name="Zhao J."/>
            <person name="Wang Y."/>
            <person name="Wang J."/>
            <person name="Lv M."/>
            <person name="Zhou C."/>
            <person name="Jia L."/>
            <person name="Geng W."/>
        </authorList>
    </citation>
    <scope>NUCLEOTIDE SEQUENCE</scope>
    <source>
        <strain evidence="7">ZW18</strain>
    </source>
</reference>
<dbReference type="GO" id="GO:0000049">
    <property type="term" value="F:tRNA binding"/>
    <property type="evidence" value="ECO:0007669"/>
    <property type="project" value="UniProtKB-UniRule"/>
</dbReference>
<dbReference type="Pfam" id="PF02580">
    <property type="entry name" value="Tyr_Deacylase"/>
    <property type="match status" value="1"/>
</dbReference>
<evidence type="ECO:0000313" key="6">
    <source>
        <dbReference type="EMBL" id="SDA49675.1"/>
    </source>
</evidence>
<comment type="similarity">
    <text evidence="1 5">Belongs to the DTD family.</text>
</comment>
<comment type="subcellular location">
    <subcellularLocation>
        <location evidence="5">Cytoplasm</location>
    </subcellularLocation>
</comment>
<dbReference type="RefSeq" id="WP_013854220.1">
    <property type="nucleotide sequence ID" value="NZ_CP061341.1"/>
</dbReference>
<evidence type="ECO:0000313" key="7">
    <source>
        <dbReference type="EMBL" id="WGO86260.1"/>
    </source>
</evidence>
<keyword evidence="3 5" id="KW-0820">tRNA-binding</keyword>
<dbReference type="EMBL" id="CP123735">
    <property type="protein sequence ID" value="WGO86260.1"/>
    <property type="molecule type" value="Genomic_DNA"/>
</dbReference>
<dbReference type="Gene3D" id="3.50.80.10">
    <property type="entry name" value="D-tyrosyl-tRNA(Tyr) deacylase"/>
    <property type="match status" value="1"/>
</dbReference>
<dbReference type="CDD" id="cd00563">
    <property type="entry name" value="Dtyr_deacylase"/>
    <property type="match status" value="1"/>
</dbReference>
<evidence type="ECO:0000256" key="5">
    <source>
        <dbReference type="HAMAP-Rule" id="MF_00518"/>
    </source>
</evidence>
<comment type="subunit">
    <text evidence="5">Homodimer.</text>
</comment>
<comment type="catalytic activity">
    <reaction evidence="5">
        <text>a D-aminoacyl-tRNA + H2O = a tRNA + a D-alpha-amino acid + H(+)</text>
        <dbReference type="Rhea" id="RHEA:13953"/>
        <dbReference type="Rhea" id="RHEA-COMP:10123"/>
        <dbReference type="Rhea" id="RHEA-COMP:10124"/>
        <dbReference type="ChEBI" id="CHEBI:15377"/>
        <dbReference type="ChEBI" id="CHEBI:15378"/>
        <dbReference type="ChEBI" id="CHEBI:59871"/>
        <dbReference type="ChEBI" id="CHEBI:78442"/>
        <dbReference type="ChEBI" id="CHEBI:79333"/>
        <dbReference type="EC" id="3.1.1.96"/>
    </reaction>
</comment>
<dbReference type="EC" id="3.1.1.-" evidence="5"/>
<comment type="function">
    <text evidence="5">An aminoacyl-tRNA editing enzyme that deacylates mischarged D-aminoacyl-tRNAs. Also deacylates mischarged glycyl-tRNA(Ala), protecting cells against glycine mischarging by AlaRS. Acts via tRNA-based rather than protein-based catalysis; rejects L-amino acids rather than detecting D-amino acids in the active site. By recycling D-aminoacyl-tRNA to D-amino acids and free tRNA molecules, this enzyme counteracts the toxicity associated with the formation of D-aminoacyl-tRNA entities in vivo and helps enforce protein L-homochirality.</text>
</comment>
<dbReference type="PANTHER" id="PTHR10472">
    <property type="entry name" value="D-TYROSYL-TRNA TYR DEACYLASE"/>
    <property type="match status" value="1"/>
</dbReference>
<comment type="domain">
    <text evidence="5">A Gly-cisPro motif from one monomer fits into the active site of the other monomer to allow specific chiral rejection of L-amino acids.</text>
</comment>
<reference evidence="6 8" key="1">
    <citation type="submission" date="2016-10" db="EMBL/GenBank/DDBJ databases">
        <authorList>
            <person name="Varghese N."/>
            <person name="Submissions S."/>
        </authorList>
    </citation>
    <scope>NUCLEOTIDE SEQUENCE [LARGE SCALE GENOMIC DNA]</scope>
    <source>
        <strain evidence="6 8">ATCC 43761</strain>
    </source>
</reference>
<dbReference type="HAMAP" id="MF_00518">
    <property type="entry name" value="Deacylase_Dtd"/>
    <property type="match status" value="1"/>
</dbReference>
<evidence type="ECO:0000256" key="2">
    <source>
        <dbReference type="ARBA" id="ARBA00022490"/>
    </source>
</evidence>
<keyword evidence="5 7" id="KW-0378">Hydrolase</keyword>
<dbReference type="SUPFAM" id="SSF69500">
    <property type="entry name" value="DTD-like"/>
    <property type="match status" value="1"/>
</dbReference>
<proteinExistence type="inferred from homology"/>
<dbReference type="GO" id="GO:0106026">
    <property type="term" value="F:Gly-tRNA(Ala) deacylase activity"/>
    <property type="evidence" value="ECO:0007669"/>
    <property type="project" value="UniProtKB-UniRule"/>
</dbReference>
<accession>A0AAX3UFI8</accession>
<sequence>MRVVIQRVNHAKVNIAGKTVGKIGKGFMLLVGIKNGDELSVVKKAADKIAKMRIFEDEEGKTNLSLKDVGGEILSVSQFTLMANTKKGNRPSFVDAMRPPKSKELWEDFNKELEADGFHVETGEFGADMQVDLENDGPFTIVLDL</sequence>